<dbReference type="PANTHER" id="PTHR31352">
    <property type="entry name" value="BETA-AMYLASE 1, CHLOROPLASTIC"/>
    <property type="match status" value="1"/>
</dbReference>
<evidence type="ECO:0000256" key="4">
    <source>
        <dbReference type="RuleBase" id="RU000509"/>
    </source>
</evidence>
<dbReference type="GO" id="GO:0016161">
    <property type="term" value="F:beta-amylase activity"/>
    <property type="evidence" value="ECO:0007669"/>
    <property type="project" value="UniProtKB-EC"/>
</dbReference>
<evidence type="ECO:0000256" key="2">
    <source>
        <dbReference type="ARBA" id="ARBA00023277"/>
    </source>
</evidence>
<keyword evidence="6" id="KW-1185">Reference proteome</keyword>
<evidence type="ECO:0000256" key="3">
    <source>
        <dbReference type="ARBA" id="ARBA00023326"/>
    </source>
</evidence>
<dbReference type="PRINTS" id="PR00750">
    <property type="entry name" value="BETAAMYLASE"/>
</dbReference>
<reference evidence="5 6" key="1">
    <citation type="submission" date="2024-01" db="EMBL/GenBank/DDBJ databases">
        <title>The genomes of 5 underutilized Papilionoideae crops provide insights into root nodulation and disease resistance.</title>
        <authorList>
            <person name="Yuan L."/>
        </authorList>
    </citation>
    <scope>NUCLEOTIDE SEQUENCE [LARGE SCALE GENOMIC DNA]</scope>
    <source>
        <strain evidence="5">LY-2023</strain>
        <tissue evidence="5">Leaf</tissue>
    </source>
</reference>
<evidence type="ECO:0000256" key="1">
    <source>
        <dbReference type="ARBA" id="ARBA00005652"/>
    </source>
</evidence>
<keyword evidence="3 4" id="KW-0624">Polysaccharide degradation</keyword>
<name>A0AAN9EYS3_CLITE</name>
<keyword evidence="2 4" id="KW-0119">Carbohydrate metabolism</keyword>
<comment type="similarity">
    <text evidence="1 4">Belongs to the glycosyl hydrolase 14 family.</text>
</comment>
<dbReference type="Proteomes" id="UP001359559">
    <property type="component" value="Unassembled WGS sequence"/>
</dbReference>
<accession>A0AAN9EYS3</accession>
<dbReference type="GO" id="GO:0000272">
    <property type="term" value="P:polysaccharide catabolic process"/>
    <property type="evidence" value="ECO:0007669"/>
    <property type="project" value="UniProtKB-KW"/>
</dbReference>
<dbReference type="Gene3D" id="3.20.20.80">
    <property type="entry name" value="Glycosidases"/>
    <property type="match status" value="1"/>
</dbReference>
<organism evidence="5 6">
    <name type="scientific">Clitoria ternatea</name>
    <name type="common">Butterfly pea</name>
    <dbReference type="NCBI Taxonomy" id="43366"/>
    <lineage>
        <taxon>Eukaryota</taxon>
        <taxon>Viridiplantae</taxon>
        <taxon>Streptophyta</taxon>
        <taxon>Embryophyta</taxon>
        <taxon>Tracheophyta</taxon>
        <taxon>Spermatophyta</taxon>
        <taxon>Magnoliopsida</taxon>
        <taxon>eudicotyledons</taxon>
        <taxon>Gunneridae</taxon>
        <taxon>Pentapetalae</taxon>
        <taxon>rosids</taxon>
        <taxon>fabids</taxon>
        <taxon>Fabales</taxon>
        <taxon>Fabaceae</taxon>
        <taxon>Papilionoideae</taxon>
        <taxon>50 kb inversion clade</taxon>
        <taxon>NPAAA clade</taxon>
        <taxon>indigoferoid/millettioid clade</taxon>
        <taxon>Phaseoleae</taxon>
        <taxon>Clitoria</taxon>
    </lineage>
</organism>
<dbReference type="SUPFAM" id="SSF51445">
    <property type="entry name" value="(Trans)glycosidases"/>
    <property type="match status" value="1"/>
</dbReference>
<dbReference type="EMBL" id="JAYKXN010000008">
    <property type="protein sequence ID" value="KAK7265066.1"/>
    <property type="molecule type" value="Genomic_DNA"/>
</dbReference>
<dbReference type="AlphaFoldDB" id="A0AAN9EYS3"/>
<evidence type="ECO:0000313" key="5">
    <source>
        <dbReference type="EMBL" id="KAK7265066.1"/>
    </source>
</evidence>
<comment type="caution">
    <text evidence="5">The sequence shown here is derived from an EMBL/GenBank/DDBJ whole genome shotgun (WGS) entry which is preliminary data.</text>
</comment>
<dbReference type="InterPro" id="IPR001554">
    <property type="entry name" value="Glyco_hydro_14"/>
</dbReference>
<dbReference type="EC" id="3.2.1.2" evidence="4"/>
<sequence length="190" mass="21605">MDNSFWNGTQGRLPRIHWHYKVWSHAAELTAGYNNTRNSDAYLPIPKMLAKDGVVFNFTCTEMKDREQAGHANCSSEGLVHQVKMATTTAGAELAGKNALKRYASDAYAQVLSTSRSDCHSGLTAFTYLRMTKRLFEVDNWRHLVEFVISMSEGGRRQRLPHSDFLGVMGKSKELRRSTHKRLLLCECIY</sequence>
<dbReference type="InterPro" id="IPR017853">
    <property type="entry name" value="GH"/>
</dbReference>
<keyword evidence="4" id="KW-0378">Hydrolase</keyword>
<dbReference type="PANTHER" id="PTHR31352:SF1">
    <property type="entry name" value="BETA-AMYLASE 3, CHLOROPLASTIC"/>
    <property type="match status" value="1"/>
</dbReference>
<gene>
    <name evidence="5" type="ORF">RJT34_32682</name>
</gene>
<dbReference type="Pfam" id="PF01373">
    <property type="entry name" value="Glyco_hydro_14"/>
    <property type="match status" value="1"/>
</dbReference>
<comment type="catalytic activity">
    <reaction evidence="4">
        <text>Hydrolysis of (1-&gt;4)-alpha-D-glucosidic linkages in polysaccharides so as to remove successive maltose units from the non-reducing ends of the chains.</text>
        <dbReference type="EC" id="3.2.1.2"/>
    </reaction>
</comment>
<protein>
    <recommendedName>
        <fullName evidence="4">Beta-amylase</fullName>
        <ecNumber evidence="4">3.2.1.2</ecNumber>
    </recommendedName>
</protein>
<evidence type="ECO:0000313" key="6">
    <source>
        <dbReference type="Proteomes" id="UP001359559"/>
    </source>
</evidence>
<keyword evidence="4" id="KW-0326">Glycosidase</keyword>
<proteinExistence type="inferred from homology"/>